<reference evidence="1 2" key="1">
    <citation type="journal article" date="2015" name="Nature">
        <title>rRNA introns, odd ribosomes, and small enigmatic genomes across a large radiation of phyla.</title>
        <authorList>
            <person name="Brown C.T."/>
            <person name="Hug L.A."/>
            <person name="Thomas B.C."/>
            <person name="Sharon I."/>
            <person name="Castelle C.J."/>
            <person name="Singh A."/>
            <person name="Wilkins M.J."/>
            <person name="Williams K.H."/>
            <person name="Banfield J.F."/>
        </authorList>
    </citation>
    <scope>NUCLEOTIDE SEQUENCE [LARGE SCALE GENOMIC DNA]</scope>
</reference>
<dbReference type="AlphaFoldDB" id="A0A0G0N6V3"/>
<name>A0A0G0N6V3_9BACT</name>
<dbReference type="EMBL" id="LBWP01000002">
    <property type="protein sequence ID" value="KKR11924.1"/>
    <property type="molecule type" value="Genomic_DNA"/>
</dbReference>
<comment type="caution">
    <text evidence="1">The sequence shown here is derived from an EMBL/GenBank/DDBJ whole genome shotgun (WGS) entry which is preliminary data.</text>
</comment>
<evidence type="ECO:0000313" key="1">
    <source>
        <dbReference type="EMBL" id="KKR11924.1"/>
    </source>
</evidence>
<proteinExistence type="predicted"/>
<dbReference type="Proteomes" id="UP000034246">
    <property type="component" value="Unassembled WGS sequence"/>
</dbReference>
<sequence length="269" mass="30450">MSERQRELISINECWKKTDRLHAHITLPQWIDTEKIGVDVSRAILLMQLGGIKNTEFKMESEHQSKTNIPMVVGFNNHGVAYAGRASTKVEESSYHTSNVELDQSHVFRNSQWTNLKITLDRDAVQNKINEAKGDLRNPESWIPHIDKALRQNIRKAGTKHLLLNHTKFQTLSALWVNLNEALMDAGDMDILSPLFNDFHPHVPSSEELASELIFNLAFWTIWGSIIYGKEKGGSGYRVSLLPGLEIDRASALQILSRTKSVVAKIKLS</sequence>
<organism evidence="1 2">
    <name type="scientific">Candidatus Woesebacteria bacterium GW2011_GWA1_39_21</name>
    <dbReference type="NCBI Taxonomy" id="1618550"/>
    <lineage>
        <taxon>Bacteria</taxon>
        <taxon>Candidatus Woeseibacteriota</taxon>
    </lineage>
</organism>
<protein>
    <submittedName>
        <fullName evidence="1">Uncharacterized protein</fullName>
    </submittedName>
</protein>
<evidence type="ECO:0000313" key="2">
    <source>
        <dbReference type="Proteomes" id="UP000034246"/>
    </source>
</evidence>
<gene>
    <name evidence="1" type="ORF">UT39_C0002G0105</name>
</gene>
<accession>A0A0G0N6V3</accession>